<dbReference type="Pfam" id="PF13520">
    <property type="entry name" value="AA_permease_2"/>
    <property type="match status" value="1"/>
</dbReference>
<feature type="transmembrane region" description="Helical" evidence="6">
    <location>
        <begin position="269"/>
        <end position="295"/>
    </location>
</feature>
<keyword evidence="8" id="KW-1185">Reference proteome</keyword>
<proteinExistence type="predicted"/>
<evidence type="ECO:0000256" key="5">
    <source>
        <dbReference type="ARBA" id="ARBA00023136"/>
    </source>
</evidence>
<sequence length="457" mass="48881">MEEHGKKLGMLNIFGLGLGGAIGSGIFVLLGFGIGYTGRSIVLVCVGGCLFMLLAYMYNVIMSSMFVFKGGDYSQKALLFNPTMTGFSATMALVNSMAMSSYALGMVNYISAVFPGVAPFTRPVAVLIMTLFFASTLRGSRFITLLENAMTVILIGAIAIFVIFGMPQVRPDYFSNADGGFFHGGFAGFVSAIAIMGWACQGTTMAPVSMVAVTEKPKKTIPLAILWITVALAVIYGLMSIVAAGVLPYDQVAGANLGATAKAIFPNSIYVVFILGGGVFAIATSLLGGIAMFRYPLMKIAEDGWLPPVFKKTTKGGFPWVIQLAFYLLSVMPILLGFSLDSIISLVMIPSMVMNVYLNMACITLPKKYPDQWKKCALRMPIPVYNVICVLSAACAGVVAFNLFKDLKGKDIIASLVILAICVGFSLLRIHTGAVKKEFLEENKKAIIVQALADDEA</sequence>
<feature type="transmembrane region" description="Helical" evidence="6">
    <location>
        <begin position="12"/>
        <end position="34"/>
    </location>
</feature>
<keyword evidence="4 6" id="KW-1133">Transmembrane helix</keyword>
<accession>A0A2S6HYW3</accession>
<dbReference type="PIRSF" id="PIRSF006060">
    <property type="entry name" value="AA_transporter"/>
    <property type="match status" value="1"/>
</dbReference>
<gene>
    <name evidence="7" type="ORF">BXY41_101422</name>
</gene>
<name>A0A2S6HYW3_9FIRM</name>
<dbReference type="Proteomes" id="UP000237749">
    <property type="component" value="Unassembled WGS sequence"/>
</dbReference>
<comment type="caution">
    <text evidence="7">The sequence shown here is derived from an EMBL/GenBank/DDBJ whole genome shotgun (WGS) entry which is preliminary data.</text>
</comment>
<feature type="transmembrane region" description="Helical" evidence="6">
    <location>
        <begin position="109"/>
        <end position="133"/>
    </location>
</feature>
<dbReference type="InterPro" id="IPR050367">
    <property type="entry name" value="APC_superfamily"/>
</dbReference>
<keyword evidence="3 6" id="KW-0812">Transmembrane</keyword>
<keyword evidence="5 6" id="KW-0472">Membrane</keyword>
<evidence type="ECO:0000256" key="3">
    <source>
        <dbReference type="ARBA" id="ARBA00022692"/>
    </source>
</evidence>
<dbReference type="PANTHER" id="PTHR42770:SF7">
    <property type="entry name" value="MEMBRANE PROTEIN"/>
    <property type="match status" value="1"/>
</dbReference>
<evidence type="ECO:0000256" key="1">
    <source>
        <dbReference type="ARBA" id="ARBA00004651"/>
    </source>
</evidence>
<feature type="transmembrane region" description="Helical" evidence="6">
    <location>
        <begin position="40"/>
        <end position="58"/>
    </location>
</feature>
<feature type="transmembrane region" description="Helical" evidence="6">
    <location>
        <begin position="186"/>
        <end position="213"/>
    </location>
</feature>
<dbReference type="Gene3D" id="1.20.1740.10">
    <property type="entry name" value="Amino acid/polyamine transporter I"/>
    <property type="match status" value="1"/>
</dbReference>
<evidence type="ECO:0000256" key="6">
    <source>
        <dbReference type="SAM" id="Phobius"/>
    </source>
</evidence>
<feature type="transmembrane region" description="Helical" evidence="6">
    <location>
        <begin position="410"/>
        <end position="428"/>
    </location>
</feature>
<feature type="transmembrane region" description="Helical" evidence="6">
    <location>
        <begin position="225"/>
        <end position="249"/>
    </location>
</feature>
<evidence type="ECO:0000313" key="7">
    <source>
        <dbReference type="EMBL" id="PPK83359.1"/>
    </source>
</evidence>
<organism evidence="7 8">
    <name type="scientific">Lacrimispora xylanisolvens</name>
    <dbReference type="NCBI Taxonomy" id="384636"/>
    <lineage>
        <taxon>Bacteria</taxon>
        <taxon>Bacillati</taxon>
        <taxon>Bacillota</taxon>
        <taxon>Clostridia</taxon>
        <taxon>Lachnospirales</taxon>
        <taxon>Lachnospiraceae</taxon>
        <taxon>Lacrimispora</taxon>
    </lineage>
</organism>
<evidence type="ECO:0000313" key="8">
    <source>
        <dbReference type="Proteomes" id="UP000237749"/>
    </source>
</evidence>
<comment type="subcellular location">
    <subcellularLocation>
        <location evidence="1">Cell membrane</location>
        <topology evidence="1">Multi-pass membrane protein</topology>
    </subcellularLocation>
</comment>
<reference evidence="7 8" key="1">
    <citation type="submission" date="2018-02" db="EMBL/GenBank/DDBJ databases">
        <title>Genomic Encyclopedia of Archaeal and Bacterial Type Strains, Phase II (KMG-II): from individual species to whole genera.</title>
        <authorList>
            <person name="Goeker M."/>
        </authorList>
    </citation>
    <scope>NUCLEOTIDE SEQUENCE [LARGE SCALE GENOMIC DNA]</scope>
    <source>
        <strain evidence="7 8">DSM 3808</strain>
    </source>
</reference>
<dbReference type="GO" id="GO:0022857">
    <property type="term" value="F:transmembrane transporter activity"/>
    <property type="evidence" value="ECO:0007669"/>
    <property type="project" value="InterPro"/>
</dbReference>
<dbReference type="InterPro" id="IPR002293">
    <property type="entry name" value="AA/rel_permease1"/>
</dbReference>
<keyword evidence="2" id="KW-1003">Cell membrane</keyword>
<dbReference type="GO" id="GO:0005886">
    <property type="term" value="C:plasma membrane"/>
    <property type="evidence" value="ECO:0007669"/>
    <property type="project" value="UniProtKB-SubCell"/>
</dbReference>
<dbReference type="PANTHER" id="PTHR42770">
    <property type="entry name" value="AMINO ACID TRANSPORTER-RELATED"/>
    <property type="match status" value="1"/>
</dbReference>
<feature type="transmembrane region" description="Helical" evidence="6">
    <location>
        <begin position="78"/>
        <end position="103"/>
    </location>
</feature>
<feature type="transmembrane region" description="Helical" evidence="6">
    <location>
        <begin position="145"/>
        <end position="166"/>
    </location>
</feature>
<evidence type="ECO:0000256" key="2">
    <source>
        <dbReference type="ARBA" id="ARBA00022475"/>
    </source>
</evidence>
<feature type="transmembrane region" description="Helical" evidence="6">
    <location>
        <begin position="384"/>
        <end position="404"/>
    </location>
</feature>
<dbReference type="AlphaFoldDB" id="A0A2S6HYW3"/>
<dbReference type="EMBL" id="PTJA01000001">
    <property type="protein sequence ID" value="PPK83359.1"/>
    <property type="molecule type" value="Genomic_DNA"/>
</dbReference>
<protein>
    <submittedName>
        <fullName evidence="7">Amino acid/polyamine/organocation transporter (APC superfamily)</fullName>
    </submittedName>
</protein>
<dbReference type="RefSeq" id="WP_104434067.1">
    <property type="nucleotide sequence ID" value="NZ_PTJA01000001.1"/>
</dbReference>
<dbReference type="OrthoDB" id="9806937at2"/>
<feature type="transmembrane region" description="Helical" evidence="6">
    <location>
        <begin position="342"/>
        <end position="363"/>
    </location>
</feature>
<evidence type="ECO:0000256" key="4">
    <source>
        <dbReference type="ARBA" id="ARBA00022989"/>
    </source>
</evidence>
<feature type="transmembrane region" description="Helical" evidence="6">
    <location>
        <begin position="316"/>
        <end position="336"/>
    </location>
</feature>